<dbReference type="GO" id="GO:0047938">
    <property type="term" value="F:glucose-6-phosphate 1-epimerase activity"/>
    <property type="evidence" value="ECO:0007669"/>
    <property type="project" value="UniProtKB-UniRule"/>
</dbReference>
<keyword evidence="8" id="KW-1185">Reference proteome</keyword>
<dbReference type="PANTHER" id="PTHR11122">
    <property type="entry name" value="APOSPORY-ASSOCIATED PROTEIN C-RELATED"/>
    <property type="match status" value="1"/>
</dbReference>
<dbReference type="InterPro" id="IPR014718">
    <property type="entry name" value="GH-type_carb-bd"/>
</dbReference>
<proteinExistence type="inferred from homology"/>
<dbReference type="Pfam" id="PF01263">
    <property type="entry name" value="Aldose_epim"/>
    <property type="match status" value="1"/>
</dbReference>
<feature type="binding site" evidence="6">
    <location>
        <position position="104"/>
    </location>
    <ligand>
        <name>substrate</name>
    </ligand>
</feature>
<dbReference type="Proteomes" id="UP000008066">
    <property type="component" value="Unassembled WGS sequence"/>
</dbReference>
<name>G0SCY8_CHATD</name>
<dbReference type="EMBL" id="GL988045">
    <property type="protein sequence ID" value="EGS19259.1"/>
    <property type="molecule type" value="Genomic_DNA"/>
</dbReference>
<evidence type="ECO:0000256" key="5">
    <source>
        <dbReference type="PIRNR" id="PIRNR016020"/>
    </source>
</evidence>
<dbReference type="PANTHER" id="PTHR11122:SF13">
    <property type="entry name" value="GLUCOSE-6-PHOSPHATE 1-EPIMERASE"/>
    <property type="match status" value="1"/>
</dbReference>
<dbReference type="STRING" id="759272.G0SCY8"/>
<dbReference type="GO" id="GO:0030246">
    <property type="term" value="F:carbohydrate binding"/>
    <property type="evidence" value="ECO:0007669"/>
    <property type="project" value="UniProtKB-UniRule"/>
</dbReference>
<dbReference type="GO" id="GO:0005975">
    <property type="term" value="P:carbohydrate metabolic process"/>
    <property type="evidence" value="ECO:0007669"/>
    <property type="project" value="InterPro"/>
</dbReference>
<dbReference type="InterPro" id="IPR025532">
    <property type="entry name" value="G6P_1-epimerase"/>
</dbReference>
<dbReference type="HOGENOM" id="CLU_048345_1_1_1"/>
<feature type="binding site" evidence="6">
    <location>
        <position position="79"/>
    </location>
    <ligand>
        <name>substrate</name>
    </ligand>
</feature>
<dbReference type="PIRSF" id="PIRSF016020">
    <property type="entry name" value="PHexose_mutarotase"/>
    <property type="match status" value="1"/>
</dbReference>
<sequence length="335" mass="36153">MVERPNKPKLVPLSPTTATPQPIVSFSDDNSRVTAELPSGESVTVLLYGATVISWKDAEGQEKLWLSEAAKLDGSKAVRGGIPLVFPVFGPPSPDHAQTAKLVQHGFARTSRWEFLGKSTSESAAGAASVKLDFGLSSAAEGLDPAAREAWPFKFSLIYSVTLCPGSLTTAIVATNDDDKPFDCHALFHTYLRVDDISSVSISGLDGAAYIDKLSPSDPNKTESSSSVTITGETDRVYTPTSNEITVLQGDKPIFRITRDNLTNVVVWNPWTEKAASMGDFAPKDGYKNMLVLNPGRWGLGRLLSRGMRLRGRKLLAWLGRDVCVLGVMREVIGA</sequence>
<organism evidence="8">
    <name type="scientific">Chaetomium thermophilum (strain DSM 1495 / CBS 144.50 / IMI 039719)</name>
    <name type="common">Thermochaetoides thermophila</name>
    <dbReference type="NCBI Taxonomy" id="759272"/>
    <lineage>
        <taxon>Eukaryota</taxon>
        <taxon>Fungi</taxon>
        <taxon>Dikarya</taxon>
        <taxon>Ascomycota</taxon>
        <taxon>Pezizomycotina</taxon>
        <taxon>Sordariomycetes</taxon>
        <taxon>Sordariomycetidae</taxon>
        <taxon>Sordariales</taxon>
        <taxon>Chaetomiaceae</taxon>
        <taxon>Thermochaetoides</taxon>
    </lineage>
</organism>
<dbReference type="OMA" id="TQALHSY"/>
<comment type="function">
    <text evidence="5">Catalyzes the interconversion between the alpha and beta anomers from at least three hexose 6-phosphate sugars (Glc6P, Gal6P, and Man6P).</text>
</comment>
<dbReference type="InterPro" id="IPR011013">
    <property type="entry name" value="Gal_mutarotase_sf_dom"/>
</dbReference>
<dbReference type="OrthoDB" id="1659429at2759"/>
<keyword evidence="4 5" id="KW-0413">Isomerase</keyword>
<comment type="similarity">
    <text evidence="2 5">Belongs to the glucose-6-phosphate 1-epimerase family.</text>
</comment>
<dbReference type="KEGG" id="cthr:CTHT_0058850"/>
<protein>
    <recommendedName>
        <fullName evidence="3 5">Glucose-6-phosphate 1-epimerase</fullName>
        <ecNumber evidence="3 5">5.1.3.15</ecNumber>
    </recommendedName>
</protein>
<evidence type="ECO:0000256" key="2">
    <source>
        <dbReference type="ARBA" id="ARBA00005866"/>
    </source>
</evidence>
<dbReference type="RefSeq" id="XP_006696204.1">
    <property type="nucleotide sequence ID" value="XM_006696141.1"/>
</dbReference>
<dbReference type="AlphaFoldDB" id="G0SCY8"/>
<dbReference type="EC" id="5.1.3.15" evidence="3 5"/>
<evidence type="ECO:0000256" key="6">
    <source>
        <dbReference type="PIRSR" id="PIRSR016020-2"/>
    </source>
</evidence>
<accession>G0SCY8</accession>
<dbReference type="eggNOG" id="KOG1594">
    <property type="taxonomic scope" value="Eukaryota"/>
</dbReference>
<dbReference type="CDD" id="cd09020">
    <property type="entry name" value="D-hex-6-P-epi_like"/>
    <property type="match status" value="1"/>
</dbReference>
<evidence type="ECO:0000313" key="8">
    <source>
        <dbReference type="Proteomes" id="UP000008066"/>
    </source>
</evidence>
<dbReference type="GeneID" id="18259923"/>
<evidence type="ECO:0000256" key="3">
    <source>
        <dbReference type="ARBA" id="ARBA00012083"/>
    </source>
</evidence>
<comment type="catalytic activity">
    <reaction evidence="1">
        <text>alpha-D-glucose 6-phosphate = beta-D-glucose 6-phosphate</text>
        <dbReference type="Rhea" id="RHEA:16249"/>
        <dbReference type="ChEBI" id="CHEBI:58225"/>
        <dbReference type="ChEBI" id="CHEBI:58247"/>
        <dbReference type="EC" id="5.1.3.15"/>
    </reaction>
</comment>
<dbReference type="GO" id="GO:0005737">
    <property type="term" value="C:cytoplasm"/>
    <property type="evidence" value="ECO:0007669"/>
    <property type="project" value="TreeGrafter"/>
</dbReference>
<dbReference type="Gene3D" id="2.70.98.10">
    <property type="match status" value="1"/>
</dbReference>
<dbReference type="InterPro" id="IPR008183">
    <property type="entry name" value="Aldose_1/G6P_1-epimerase"/>
</dbReference>
<reference evidence="7 8" key="1">
    <citation type="journal article" date="2011" name="Cell">
        <title>Insight into structure and assembly of the nuclear pore complex by utilizing the genome of a eukaryotic thermophile.</title>
        <authorList>
            <person name="Amlacher S."/>
            <person name="Sarges P."/>
            <person name="Flemming D."/>
            <person name="van Noort V."/>
            <person name="Kunze R."/>
            <person name="Devos D.P."/>
            <person name="Arumugam M."/>
            <person name="Bork P."/>
            <person name="Hurt E."/>
        </authorList>
    </citation>
    <scope>NUCLEOTIDE SEQUENCE [LARGE SCALE GENOMIC DNA]</scope>
    <source>
        <strain evidence="8">DSM 1495 / CBS 144.50 / IMI 039719</strain>
    </source>
</reference>
<gene>
    <name evidence="7" type="ORF">CTHT_0058850</name>
</gene>
<evidence type="ECO:0000256" key="1">
    <source>
        <dbReference type="ARBA" id="ARBA00001096"/>
    </source>
</evidence>
<dbReference type="SUPFAM" id="SSF74650">
    <property type="entry name" value="Galactose mutarotase-like"/>
    <property type="match status" value="1"/>
</dbReference>
<evidence type="ECO:0000256" key="4">
    <source>
        <dbReference type="ARBA" id="ARBA00023235"/>
    </source>
</evidence>
<feature type="binding site" evidence="6">
    <location>
        <position position="109"/>
    </location>
    <ligand>
        <name>substrate</name>
    </ligand>
</feature>
<evidence type="ECO:0000313" key="7">
    <source>
        <dbReference type="EMBL" id="EGS19259.1"/>
    </source>
</evidence>